<keyword evidence="13 15" id="KW-0472">Membrane</keyword>
<dbReference type="InterPro" id="IPR008250">
    <property type="entry name" value="ATPase_P-typ_transduc_dom_A_sf"/>
</dbReference>
<evidence type="ECO:0000313" key="17">
    <source>
        <dbReference type="EMBL" id="SEF76539.1"/>
    </source>
</evidence>
<feature type="transmembrane region" description="Helical" evidence="15">
    <location>
        <begin position="744"/>
        <end position="763"/>
    </location>
</feature>
<evidence type="ECO:0000256" key="14">
    <source>
        <dbReference type="ARBA" id="ARBA00048694"/>
    </source>
</evidence>
<dbReference type="SUPFAM" id="SSF81653">
    <property type="entry name" value="Calcium ATPase, transduction domain A"/>
    <property type="match status" value="1"/>
</dbReference>
<dbReference type="InterPro" id="IPR036412">
    <property type="entry name" value="HAD-like_sf"/>
</dbReference>
<proteinExistence type="inferred from homology"/>
<comment type="similarity">
    <text evidence="2">Belongs to the cation transport ATPase (P-type) (TC 3.A.3) family. Type IIA subfamily.</text>
</comment>
<dbReference type="FunFam" id="3.40.50.1000:FF:000001">
    <property type="entry name" value="Phospholipid-transporting ATPase IC"/>
    <property type="match status" value="1"/>
</dbReference>
<dbReference type="FunFam" id="1.20.1110.10:FF:000065">
    <property type="entry name" value="Sarcoplasmic/endoplasmic reticulum calcium ATPase 1"/>
    <property type="match status" value="1"/>
</dbReference>
<keyword evidence="10" id="KW-0460">Magnesium</keyword>
<feature type="transmembrane region" description="Helical" evidence="15">
    <location>
        <begin position="74"/>
        <end position="90"/>
    </location>
</feature>
<dbReference type="EC" id="7.2.2.10" evidence="3"/>
<feature type="transmembrane region" description="Helical" evidence="15">
    <location>
        <begin position="808"/>
        <end position="828"/>
    </location>
</feature>
<dbReference type="InterPro" id="IPR006408">
    <property type="entry name" value="P-type_ATPase_IIB"/>
</dbReference>
<comment type="subcellular location">
    <subcellularLocation>
        <location evidence="1">Endomembrane system</location>
        <topology evidence="1">Multi-pass membrane protein</topology>
    </subcellularLocation>
</comment>
<dbReference type="GO" id="GO:0012505">
    <property type="term" value="C:endomembrane system"/>
    <property type="evidence" value="ECO:0007669"/>
    <property type="project" value="UniProtKB-SubCell"/>
</dbReference>
<dbReference type="OrthoDB" id="9760364at2"/>
<keyword evidence="5" id="KW-0109">Calcium transport</keyword>
<evidence type="ECO:0000256" key="7">
    <source>
        <dbReference type="ARBA" id="ARBA00022741"/>
    </source>
</evidence>
<dbReference type="Gene3D" id="3.40.1110.10">
    <property type="entry name" value="Calcium-transporting ATPase, cytoplasmic domain N"/>
    <property type="match status" value="1"/>
</dbReference>
<dbReference type="GO" id="GO:0016887">
    <property type="term" value="F:ATP hydrolysis activity"/>
    <property type="evidence" value="ECO:0007669"/>
    <property type="project" value="InterPro"/>
</dbReference>
<evidence type="ECO:0000256" key="15">
    <source>
        <dbReference type="SAM" id="Phobius"/>
    </source>
</evidence>
<dbReference type="GO" id="GO:0005524">
    <property type="term" value="F:ATP binding"/>
    <property type="evidence" value="ECO:0007669"/>
    <property type="project" value="UniProtKB-KW"/>
</dbReference>
<feature type="transmembrane region" description="Helical" evidence="15">
    <location>
        <begin position="233"/>
        <end position="253"/>
    </location>
</feature>
<dbReference type="PRINTS" id="PR00119">
    <property type="entry name" value="CATATPASE"/>
</dbReference>
<name>A0A1H5UNA6_9CLOT</name>
<dbReference type="Pfam" id="PF00690">
    <property type="entry name" value="Cation_ATPase_N"/>
    <property type="match status" value="1"/>
</dbReference>
<dbReference type="NCBIfam" id="TIGR01517">
    <property type="entry name" value="ATPase-IIB_Ca"/>
    <property type="match status" value="1"/>
</dbReference>
<dbReference type="NCBIfam" id="TIGR01494">
    <property type="entry name" value="ATPase_P-type"/>
    <property type="match status" value="3"/>
</dbReference>
<comment type="catalytic activity">
    <reaction evidence="14">
        <text>Ca(2+)(in) + ATP + H2O = Ca(2+)(out) + ADP + phosphate + H(+)</text>
        <dbReference type="Rhea" id="RHEA:18105"/>
        <dbReference type="ChEBI" id="CHEBI:15377"/>
        <dbReference type="ChEBI" id="CHEBI:15378"/>
        <dbReference type="ChEBI" id="CHEBI:29108"/>
        <dbReference type="ChEBI" id="CHEBI:30616"/>
        <dbReference type="ChEBI" id="CHEBI:43474"/>
        <dbReference type="ChEBI" id="CHEBI:456216"/>
        <dbReference type="EC" id="7.2.2.10"/>
    </reaction>
</comment>
<dbReference type="SFLD" id="SFLDS00003">
    <property type="entry name" value="Haloacid_Dehalogenase"/>
    <property type="match status" value="1"/>
</dbReference>
<evidence type="ECO:0000259" key="16">
    <source>
        <dbReference type="SMART" id="SM00831"/>
    </source>
</evidence>
<dbReference type="Proteomes" id="UP000242850">
    <property type="component" value="Unassembled WGS sequence"/>
</dbReference>
<dbReference type="InterPro" id="IPR018303">
    <property type="entry name" value="ATPase_P-typ_P_site"/>
</dbReference>
<evidence type="ECO:0000256" key="10">
    <source>
        <dbReference type="ARBA" id="ARBA00022842"/>
    </source>
</evidence>
<dbReference type="InterPro" id="IPR006068">
    <property type="entry name" value="ATPase_P-typ_cation-transptr_C"/>
</dbReference>
<reference evidence="18" key="1">
    <citation type="submission" date="2016-10" db="EMBL/GenBank/DDBJ databases">
        <authorList>
            <person name="Varghese N."/>
            <person name="Submissions S."/>
        </authorList>
    </citation>
    <scope>NUCLEOTIDE SEQUENCE [LARGE SCALE GENOMIC DNA]</scope>
    <source>
        <strain evidence="18">DSM 5463</strain>
    </source>
</reference>
<dbReference type="SFLD" id="SFLDF00027">
    <property type="entry name" value="p-type_atpase"/>
    <property type="match status" value="1"/>
</dbReference>
<dbReference type="GO" id="GO:0005388">
    <property type="term" value="F:P-type calcium transporter activity"/>
    <property type="evidence" value="ECO:0007669"/>
    <property type="project" value="UniProtKB-EC"/>
</dbReference>
<dbReference type="SFLD" id="SFLDG00002">
    <property type="entry name" value="C1.7:_P-type_atpase_like"/>
    <property type="match status" value="1"/>
</dbReference>
<dbReference type="PROSITE" id="PS00154">
    <property type="entry name" value="ATPASE_E1_E2"/>
    <property type="match status" value="1"/>
</dbReference>
<evidence type="ECO:0000256" key="12">
    <source>
        <dbReference type="ARBA" id="ARBA00022989"/>
    </source>
</evidence>
<dbReference type="SUPFAM" id="SSF81665">
    <property type="entry name" value="Calcium ATPase, transmembrane domain M"/>
    <property type="match status" value="1"/>
</dbReference>
<accession>A0A1H5UNA6</accession>
<dbReference type="CDD" id="cd02089">
    <property type="entry name" value="P-type_ATPase_Ca_prok"/>
    <property type="match status" value="1"/>
</dbReference>
<keyword evidence="6 15" id="KW-0812">Transmembrane</keyword>
<dbReference type="InterPro" id="IPR044492">
    <property type="entry name" value="P_typ_ATPase_HD_dom"/>
</dbReference>
<dbReference type="Pfam" id="PF00689">
    <property type="entry name" value="Cation_ATPase_C"/>
    <property type="match status" value="1"/>
</dbReference>
<keyword evidence="12 15" id="KW-1133">Transmembrane helix</keyword>
<dbReference type="InterPro" id="IPR059000">
    <property type="entry name" value="ATPase_P-type_domA"/>
</dbReference>
<dbReference type="FunFam" id="3.40.50.1000:FF:000028">
    <property type="entry name" value="Calcium-transporting P-type ATPase, putative"/>
    <property type="match status" value="1"/>
</dbReference>
<dbReference type="InterPro" id="IPR001757">
    <property type="entry name" value="P_typ_ATPase"/>
</dbReference>
<dbReference type="InterPro" id="IPR023298">
    <property type="entry name" value="ATPase_P-typ_TM_dom_sf"/>
</dbReference>
<dbReference type="PRINTS" id="PR00120">
    <property type="entry name" value="HATPASE"/>
</dbReference>
<evidence type="ECO:0000256" key="9">
    <source>
        <dbReference type="ARBA" id="ARBA00022840"/>
    </source>
</evidence>
<dbReference type="Pfam" id="PF00122">
    <property type="entry name" value="E1-E2_ATPase"/>
    <property type="match status" value="1"/>
</dbReference>
<dbReference type="InterPro" id="IPR023214">
    <property type="entry name" value="HAD_sf"/>
</dbReference>
<dbReference type="Gene3D" id="1.20.1110.10">
    <property type="entry name" value="Calcium-transporting ATPase, transmembrane domain"/>
    <property type="match status" value="1"/>
</dbReference>
<keyword evidence="11" id="KW-1278">Translocase</keyword>
<dbReference type="SUPFAM" id="SSF81660">
    <property type="entry name" value="Metal cation-transporting ATPase, ATP-binding domain N"/>
    <property type="match status" value="1"/>
</dbReference>
<evidence type="ECO:0000256" key="5">
    <source>
        <dbReference type="ARBA" id="ARBA00022568"/>
    </source>
</evidence>
<dbReference type="InterPro" id="IPR023299">
    <property type="entry name" value="ATPase_P-typ_cyto_dom_N"/>
</dbReference>
<keyword evidence="5" id="KW-0406">Ion transport</keyword>
<keyword evidence="5" id="KW-0813">Transport</keyword>
<dbReference type="NCBIfam" id="TIGR01116">
    <property type="entry name" value="ATPase-IIA1_Ca"/>
    <property type="match status" value="1"/>
</dbReference>
<keyword evidence="9" id="KW-0067">ATP-binding</keyword>
<gene>
    <name evidence="17" type="ORF">SAMN05660865_00951</name>
</gene>
<dbReference type="Gene3D" id="3.40.50.1000">
    <property type="entry name" value="HAD superfamily/HAD-like"/>
    <property type="match status" value="1"/>
</dbReference>
<feature type="transmembrane region" description="Helical" evidence="15">
    <location>
        <begin position="259"/>
        <end position="285"/>
    </location>
</feature>
<dbReference type="InterPro" id="IPR005782">
    <property type="entry name" value="P-type_ATPase_IIA"/>
</dbReference>
<organism evidence="17 18">
    <name type="scientific">Caloramator fervidus</name>
    <dbReference type="NCBI Taxonomy" id="29344"/>
    <lineage>
        <taxon>Bacteria</taxon>
        <taxon>Bacillati</taxon>
        <taxon>Bacillota</taxon>
        <taxon>Clostridia</taxon>
        <taxon>Eubacteriales</taxon>
        <taxon>Clostridiaceae</taxon>
        <taxon>Caloramator</taxon>
    </lineage>
</organism>
<evidence type="ECO:0000256" key="11">
    <source>
        <dbReference type="ARBA" id="ARBA00022967"/>
    </source>
</evidence>
<evidence type="ECO:0000256" key="4">
    <source>
        <dbReference type="ARBA" id="ARBA00022553"/>
    </source>
</evidence>
<dbReference type="EMBL" id="FNUK01000010">
    <property type="protein sequence ID" value="SEF76539.1"/>
    <property type="molecule type" value="Genomic_DNA"/>
</dbReference>
<dbReference type="AlphaFoldDB" id="A0A1H5UNA6"/>
<feature type="domain" description="Cation-transporting P-type ATPase N-terminal" evidence="16">
    <location>
        <begin position="4"/>
        <end position="70"/>
    </location>
</feature>
<feature type="transmembrane region" description="Helical" evidence="15">
    <location>
        <begin position="840"/>
        <end position="862"/>
    </location>
</feature>
<evidence type="ECO:0000313" key="18">
    <source>
        <dbReference type="Proteomes" id="UP000242850"/>
    </source>
</evidence>
<feature type="transmembrane region" description="Helical" evidence="15">
    <location>
        <begin position="43"/>
        <end position="68"/>
    </location>
</feature>
<dbReference type="Pfam" id="PF13246">
    <property type="entry name" value="Cation_ATPase"/>
    <property type="match status" value="1"/>
</dbReference>
<keyword evidence="4" id="KW-0597">Phosphoprotein</keyword>
<dbReference type="FunFam" id="2.70.150.10:FF:000160">
    <property type="entry name" value="Sarcoplasmic/endoplasmic reticulum calcium ATPase 1"/>
    <property type="match status" value="1"/>
</dbReference>
<protein>
    <recommendedName>
        <fullName evidence="3">P-type Ca(2+) transporter</fullName>
        <ecNumber evidence="3">7.2.2.10</ecNumber>
    </recommendedName>
</protein>
<evidence type="ECO:0000256" key="3">
    <source>
        <dbReference type="ARBA" id="ARBA00012790"/>
    </source>
</evidence>
<dbReference type="RefSeq" id="WP_103895929.1">
    <property type="nucleotide sequence ID" value="NZ_FNUK01000010.1"/>
</dbReference>
<dbReference type="PANTHER" id="PTHR42861">
    <property type="entry name" value="CALCIUM-TRANSPORTING ATPASE"/>
    <property type="match status" value="1"/>
</dbReference>
<keyword evidence="8" id="KW-0106">Calcium</keyword>
<evidence type="ECO:0000256" key="13">
    <source>
        <dbReference type="ARBA" id="ARBA00023136"/>
    </source>
</evidence>
<dbReference type="SMART" id="SM00831">
    <property type="entry name" value="Cation_ATPase_N"/>
    <property type="match status" value="1"/>
</dbReference>
<evidence type="ECO:0000256" key="1">
    <source>
        <dbReference type="ARBA" id="ARBA00004127"/>
    </source>
</evidence>
<dbReference type="InterPro" id="IPR004014">
    <property type="entry name" value="ATPase_P-typ_cation-transptr_N"/>
</dbReference>
<evidence type="ECO:0000256" key="2">
    <source>
        <dbReference type="ARBA" id="ARBA00005675"/>
    </source>
</evidence>
<keyword evidence="18" id="KW-1185">Reference proteome</keyword>
<sequence length="864" mass="96418">MALLETDLKKDNAYFGLSKHEVKKRLDKYGYNEITKKKRKSPILIFLSQFNDFIVWVLIAATIVSAFLGEIADAITILIIILMDGILGFIQEYRTECALEALKELASPTAKVIREGKKMVIKAREIVIGDIVELESGDRVPADIVILKTDFIQTDESLLSGESLPVEKREYDGKSIKPENMLYMGCLITKGKCIGKVIATGMNTEMGKIADMLDSIEDSKTPLQEKLNKLGEYLVYLILIICALVTATGIIRGENIYKMFLVGVSLAVAAIPEGLPAIVTVSLALGVQRMMKKNAVVRRLPAVETLGCTQVICSDKTGTLTQNKMTVRKIYLDKLYSITGEGYNTKGEIQYNGLTVNLERNEAFKKLMECSVLCNNAVLEKNNISGDPTEIALLVMAAKCGYTKEKLKNFMLIKENPFDSDRKMMSVLVQKDGKRYLFVKGAAEKILQRCKYKISDDDIVEFTEKDKKFLLNINDEMAKEALRVLALAYKQVDRDDTENDLIFIGLLGMIDPPRREVYNAVLECKMAGITPVMITGDHKLTAAAIAKEIGILGNNDKVLTGDELNKLSDKELEKIISDVKVFARVTPAHKYRIVKAFKRKGLVVAMTGDGVNDAPAVKEADIGIAMGQAGTDVTKEAASLILLDDNFATIVAAVKEGRIIYENIRKFIRYLLSCNIGEVLTMFLSSLLNLPLPLLPIQILFVNLATDGLPAMALSMEKGEKDIMQRGPRRKDESIFSDGLVHKIILRGILIGVCTVTAYAISLNYFGDIIVSRTIALGTLIMSQLFHVFECRSERQSIFKLGVFSNKYLICAVLSSLFMLIFIFYNPFMQRIFYTHPLNIVQWFIVLLFSGTISLISNLYWYKK</sequence>
<dbReference type="SUPFAM" id="SSF56784">
    <property type="entry name" value="HAD-like"/>
    <property type="match status" value="1"/>
</dbReference>
<dbReference type="Gene3D" id="2.70.150.10">
    <property type="entry name" value="Calcium-transporting ATPase, cytoplasmic transduction domain A"/>
    <property type="match status" value="1"/>
</dbReference>
<keyword evidence="7" id="KW-0547">Nucleotide-binding</keyword>
<dbReference type="GO" id="GO:0016020">
    <property type="term" value="C:membrane"/>
    <property type="evidence" value="ECO:0007669"/>
    <property type="project" value="InterPro"/>
</dbReference>
<evidence type="ECO:0000256" key="8">
    <source>
        <dbReference type="ARBA" id="ARBA00022837"/>
    </source>
</evidence>
<evidence type="ECO:0000256" key="6">
    <source>
        <dbReference type="ARBA" id="ARBA00022692"/>
    </source>
</evidence>